<evidence type="ECO:0000313" key="3">
    <source>
        <dbReference type="Proteomes" id="UP000182649"/>
    </source>
</evidence>
<keyword evidence="1" id="KW-0732">Signal</keyword>
<gene>
    <name evidence="2" type="ORF">SAMN05216417_10187</name>
</gene>
<proteinExistence type="predicted"/>
<feature type="signal peptide" evidence="1">
    <location>
        <begin position="1"/>
        <end position="22"/>
    </location>
</feature>
<accession>A0A1I7F349</accession>
<sequence length="145" mass="14714">MRIILVVYSVLTFVGMTSPAHAEPTIVRAAEPLRLTETQMDVVSAGTTVVTTGASATAEGSNTHTYTSTSTTVIGTPLNIVSAGLGSAKAYACCGSGTDTNVQTGYYSDADIVIANSLVNDASNPVSSSSNGVITVIAVDVPLLQ</sequence>
<dbReference type="Proteomes" id="UP000182649">
    <property type="component" value="Unassembled WGS sequence"/>
</dbReference>
<dbReference type="EMBL" id="FPBZ01000001">
    <property type="protein sequence ID" value="SFU30602.1"/>
    <property type="molecule type" value="Genomic_DNA"/>
</dbReference>
<protein>
    <submittedName>
        <fullName evidence="2">Uncharacterized protein</fullName>
    </submittedName>
</protein>
<organism evidence="2 3">
    <name type="scientific">Nitrosospira multiformis</name>
    <dbReference type="NCBI Taxonomy" id="1231"/>
    <lineage>
        <taxon>Bacteria</taxon>
        <taxon>Pseudomonadati</taxon>
        <taxon>Pseudomonadota</taxon>
        <taxon>Betaproteobacteria</taxon>
        <taxon>Nitrosomonadales</taxon>
        <taxon>Nitrosomonadaceae</taxon>
        <taxon>Nitrosospira</taxon>
    </lineage>
</organism>
<reference evidence="2 3" key="1">
    <citation type="submission" date="2016-10" db="EMBL/GenBank/DDBJ databases">
        <authorList>
            <person name="de Groot N.N."/>
        </authorList>
    </citation>
    <scope>NUCLEOTIDE SEQUENCE [LARGE SCALE GENOMIC DNA]</scope>
    <source>
        <strain evidence="2 3">Nl14</strain>
    </source>
</reference>
<name>A0A1I7F349_9PROT</name>
<evidence type="ECO:0000313" key="2">
    <source>
        <dbReference type="EMBL" id="SFU30602.1"/>
    </source>
</evidence>
<feature type="chain" id="PRO_5010344207" evidence="1">
    <location>
        <begin position="23"/>
        <end position="145"/>
    </location>
</feature>
<dbReference type="AlphaFoldDB" id="A0A1I7F349"/>
<evidence type="ECO:0000256" key="1">
    <source>
        <dbReference type="SAM" id="SignalP"/>
    </source>
</evidence>